<evidence type="ECO:0000313" key="2">
    <source>
        <dbReference type="Proteomes" id="UP000666915"/>
    </source>
</evidence>
<keyword evidence="2" id="KW-1185">Reference proteome</keyword>
<organism evidence="1 2">
    <name type="scientific">Actinomadura nitritigenes</name>
    <dbReference type="NCBI Taxonomy" id="134602"/>
    <lineage>
        <taxon>Bacteria</taxon>
        <taxon>Bacillati</taxon>
        <taxon>Actinomycetota</taxon>
        <taxon>Actinomycetes</taxon>
        <taxon>Streptosporangiales</taxon>
        <taxon>Thermomonosporaceae</taxon>
        <taxon>Actinomadura</taxon>
    </lineage>
</organism>
<evidence type="ECO:0000313" key="1">
    <source>
        <dbReference type="EMBL" id="MBO2437307.1"/>
    </source>
</evidence>
<protein>
    <recommendedName>
        <fullName evidence="3">DUF4145 domain-containing protein</fullName>
    </recommendedName>
</protein>
<sequence>MFEIRRGVLQPSRTPNEGDQLFMCWPVLVYRVIAPVIKVRHLNIIERVVLALCRGGVRHPPDIAARIHQDGELCIHILDQLRKAGKLDKNNVPTEAGLETLRTSRVGEEPELIVTHVFQDPVARRLWPRTADGLVFQPVRNVNGDQARLRLNTAGEARWVTAHVLNCSIDPGKVRPPTAQEVIDAVGAHRQAEITRRANLFGNAQGQRQAGARLAEEDLQALTTELTVTSGHTVHQVLEIGPAMPEYLLVWLHGKDPETGRWQAADPFGLNPNPLVQRLLAERVRDDPGTAQRVMEFADTAEGRLRHAYRAAGAGIRANAERRLVQTLGPELRGRTKALDLLLELEEAATRGGDAGVESVARAAYRLYEYLFRLLAGEFSLPARPSWDGGSTSPAAPVVAAALNGAVQYLGFNFLPDRYVKPLDAIRKYPTRLRDDKDAVDIKSASVNKIIPYLLIAAADSASPHRGRHPLQELAKRRPTLLNDLVQLGDLRNRGSHGERDATVEDDVEWCRSLALEAARQVVDLPALNIERNG</sequence>
<gene>
    <name evidence="1" type="ORF">J4557_07220</name>
</gene>
<accession>A0ABS3QTJ5</accession>
<proteinExistence type="predicted"/>
<reference evidence="1 2" key="1">
    <citation type="submission" date="2021-03" db="EMBL/GenBank/DDBJ databases">
        <authorList>
            <person name="Kanchanasin P."/>
            <person name="Saeng-In P."/>
            <person name="Phongsopitanun W."/>
            <person name="Yuki M."/>
            <person name="Kudo T."/>
            <person name="Ohkuma M."/>
            <person name="Tanasupawat S."/>
        </authorList>
    </citation>
    <scope>NUCLEOTIDE SEQUENCE [LARGE SCALE GENOMIC DNA]</scope>
    <source>
        <strain evidence="1 2">L46</strain>
    </source>
</reference>
<dbReference type="Proteomes" id="UP000666915">
    <property type="component" value="Unassembled WGS sequence"/>
</dbReference>
<comment type="caution">
    <text evidence="1">The sequence shown here is derived from an EMBL/GenBank/DDBJ whole genome shotgun (WGS) entry which is preliminary data.</text>
</comment>
<dbReference type="EMBL" id="JAGEOK010000004">
    <property type="protein sequence ID" value="MBO2437307.1"/>
    <property type="molecule type" value="Genomic_DNA"/>
</dbReference>
<evidence type="ECO:0008006" key="3">
    <source>
        <dbReference type="Google" id="ProtNLM"/>
    </source>
</evidence>
<dbReference type="RefSeq" id="WP_208265647.1">
    <property type="nucleotide sequence ID" value="NZ_BAAAGM010000045.1"/>
</dbReference>
<name>A0ABS3QTJ5_9ACTN</name>